<feature type="signal peptide" evidence="1">
    <location>
        <begin position="1"/>
        <end position="26"/>
    </location>
</feature>
<accession>A0A9X4BK20</accession>
<organism evidence="2 3">
    <name type="scientific">Tahibacter soli</name>
    <dbReference type="NCBI Taxonomy" id="2983605"/>
    <lineage>
        <taxon>Bacteria</taxon>
        <taxon>Pseudomonadati</taxon>
        <taxon>Pseudomonadota</taxon>
        <taxon>Gammaproteobacteria</taxon>
        <taxon>Lysobacterales</taxon>
        <taxon>Rhodanobacteraceae</taxon>
        <taxon>Tahibacter</taxon>
    </lineage>
</organism>
<dbReference type="Proteomes" id="UP001139971">
    <property type="component" value="Unassembled WGS sequence"/>
</dbReference>
<evidence type="ECO:0000313" key="2">
    <source>
        <dbReference type="EMBL" id="MDC8015686.1"/>
    </source>
</evidence>
<comment type="caution">
    <text evidence="2">The sequence shown here is derived from an EMBL/GenBank/DDBJ whole genome shotgun (WGS) entry which is preliminary data.</text>
</comment>
<reference evidence="2" key="1">
    <citation type="submission" date="2023-02" db="EMBL/GenBank/DDBJ databases">
        <title>Tahibacter soli sp. nov. isolated from soil.</title>
        <authorList>
            <person name="Baek J.H."/>
            <person name="Lee J.K."/>
            <person name="Choi D.G."/>
            <person name="Jeon C.O."/>
        </authorList>
    </citation>
    <scope>NUCLEOTIDE SEQUENCE</scope>
    <source>
        <strain evidence="2">BL</strain>
    </source>
</reference>
<feature type="chain" id="PRO_5040935088" evidence="1">
    <location>
        <begin position="27"/>
        <end position="172"/>
    </location>
</feature>
<dbReference type="AlphaFoldDB" id="A0A9X4BK20"/>
<keyword evidence="1" id="KW-0732">Signal</keyword>
<evidence type="ECO:0000313" key="3">
    <source>
        <dbReference type="Proteomes" id="UP001139971"/>
    </source>
</evidence>
<gene>
    <name evidence="2" type="ORF">OD750_024430</name>
</gene>
<dbReference type="EMBL" id="JAOVZO020000020">
    <property type="protein sequence ID" value="MDC8015686.1"/>
    <property type="molecule type" value="Genomic_DNA"/>
</dbReference>
<protein>
    <submittedName>
        <fullName evidence="2">Uncharacterized protein</fullName>
    </submittedName>
</protein>
<keyword evidence="3" id="KW-1185">Reference proteome</keyword>
<evidence type="ECO:0000256" key="1">
    <source>
        <dbReference type="SAM" id="SignalP"/>
    </source>
</evidence>
<sequence>MRTLFNGLSQLLALLFIALASPSALATLNCNGPSINVNQAPYNVLPAVQNQNVGAYDEDVLRTNVMTAVVARYRIEHGPRSIDPGKTFKITYKNRTKECGVVTGLTGSVAAVPIPGTRRDAPGDGMAVENTSVYLRQFNQNQANQLHGTYQVCYDYYSNGELTATQCSVQVW</sequence>
<name>A0A9X4BK20_9GAMM</name>
<proteinExistence type="predicted"/>
<dbReference type="RefSeq" id="WP_263541237.1">
    <property type="nucleotide sequence ID" value="NZ_JAOVZO020000020.1"/>
</dbReference>